<organism evidence="1 2">
    <name type="scientific">Ambrosia artemisiifolia</name>
    <name type="common">Common ragweed</name>
    <dbReference type="NCBI Taxonomy" id="4212"/>
    <lineage>
        <taxon>Eukaryota</taxon>
        <taxon>Viridiplantae</taxon>
        <taxon>Streptophyta</taxon>
        <taxon>Embryophyta</taxon>
        <taxon>Tracheophyta</taxon>
        <taxon>Spermatophyta</taxon>
        <taxon>Magnoliopsida</taxon>
        <taxon>eudicotyledons</taxon>
        <taxon>Gunneridae</taxon>
        <taxon>Pentapetalae</taxon>
        <taxon>asterids</taxon>
        <taxon>campanulids</taxon>
        <taxon>Asterales</taxon>
        <taxon>Asteraceae</taxon>
        <taxon>Asteroideae</taxon>
        <taxon>Heliantheae alliance</taxon>
        <taxon>Heliantheae</taxon>
        <taxon>Ambrosia</taxon>
    </lineage>
</organism>
<keyword evidence="2" id="KW-1185">Reference proteome</keyword>
<evidence type="ECO:0000313" key="1">
    <source>
        <dbReference type="EMBL" id="KAI7742443.1"/>
    </source>
</evidence>
<proteinExistence type="predicted"/>
<accession>A0AAD5CI26</accession>
<sequence>MWFIEISNVLIYWLVQVDA</sequence>
<evidence type="ECO:0000313" key="2">
    <source>
        <dbReference type="Proteomes" id="UP001206925"/>
    </source>
</evidence>
<comment type="caution">
    <text evidence="1">The sequence shown here is derived from an EMBL/GenBank/DDBJ whole genome shotgun (WGS) entry which is preliminary data.</text>
</comment>
<name>A0AAD5CI26_AMBAR</name>
<reference evidence="1" key="1">
    <citation type="submission" date="2022-06" db="EMBL/GenBank/DDBJ databases">
        <title>Uncovering the hologenomic basis of an extraordinary plant invasion.</title>
        <authorList>
            <person name="Bieker V.C."/>
            <person name="Martin M.D."/>
            <person name="Gilbert T."/>
            <person name="Hodgins K."/>
            <person name="Battlay P."/>
            <person name="Petersen B."/>
            <person name="Wilson J."/>
        </authorList>
    </citation>
    <scope>NUCLEOTIDE SEQUENCE</scope>
    <source>
        <strain evidence="1">AA19_3_7</strain>
        <tissue evidence="1">Leaf</tissue>
    </source>
</reference>
<dbReference type="EMBL" id="JAMZMK010007984">
    <property type="protein sequence ID" value="KAI7742443.1"/>
    <property type="molecule type" value="Genomic_DNA"/>
</dbReference>
<dbReference type="AlphaFoldDB" id="A0AAD5CI26"/>
<protein>
    <submittedName>
        <fullName evidence="1">Uncharacterized protein</fullName>
    </submittedName>
</protein>
<gene>
    <name evidence="1" type="ORF">M8C21_006772</name>
</gene>
<dbReference type="Proteomes" id="UP001206925">
    <property type="component" value="Unassembled WGS sequence"/>
</dbReference>